<dbReference type="InterPro" id="IPR050727">
    <property type="entry name" value="GH43_arabinanases"/>
</dbReference>
<dbReference type="Proteomes" id="UP000000561">
    <property type="component" value="Chromosome 9"/>
</dbReference>
<reference evidence="4 5" key="4">
    <citation type="journal article" date="2006" name="Nature">
        <title>Insights from the genome of the biotrophic fungal plant pathogen Ustilago maydis.</title>
        <authorList>
            <person name="Kamper J."/>
            <person name="Kahmann R."/>
            <person name="Bolker M."/>
            <person name="Ma L.J."/>
            <person name="Brefort T."/>
            <person name="Saville B.J."/>
            <person name="Banuett F."/>
            <person name="Kronstad J.W."/>
            <person name="Gold S.E."/>
            <person name="Muller O."/>
            <person name="Perlin M.H."/>
            <person name="Wosten H.A."/>
            <person name="de Vries R."/>
            <person name="Ruiz-Herrera J."/>
            <person name="Reynaga-Pena C.G."/>
            <person name="Snetselaar K."/>
            <person name="McCann M."/>
            <person name="Perez-Martin J."/>
            <person name="Feldbrugge M."/>
            <person name="Basse C.W."/>
            <person name="Steinberg G."/>
            <person name="Ibeas J.I."/>
            <person name="Holloman W."/>
            <person name="Guzman P."/>
            <person name="Farman M."/>
            <person name="Stajich J.E."/>
            <person name="Sentandreu R."/>
            <person name="Gonzalez-Prieto J.M."/>
            <person name="Kennell J.C."/>
            <person name="Molina L."/>
            <person name="Schirawski J."/>
            <person name="Mendoza-Mendoza A."/>
            <person name="Greilinger D."/>
            <person name="Munch K."/>
            <person name="Rossel N."/>
            <person name="Scherer M."/>
            <person name="Vranes M."/>
            <person name="Ladendorf O."/>
            <person name="Vincon V."/>
            <person name="Fuchs U."/>
            <person name="Sandrock B."/>
            <person name="Meng S."/>
            <person name="Ho E.C."/>
            <person name="Cahill M.J."/>
            <person name="Boyce K.J."/>
            <person name="Klose J."/>
            <person name="Klosterman S.J."/>
            <person name="Deelstra H.J."/>
            <person name="Ortiz-Castellanos L."/>
            <person name="Li W."/>
            <person name="Sanchez-Alonso P."/>
            <person name="Schreier P.H."/>
            <person name="Hauser-Hahn I."/>
            <person name="Vaupel M."/>
            <person name="Koopmann E."/>
            <person name="Friedrich G."/>
            <person name="Voss H."/>
            <person name="Schluter T."/>
            <person name="Margolis J."/>
            <person name="Platt D."/>
            <person name="Swimmer C."/>
            <person name="Gnirke A."/>
            <person name="Chen F."/>
            <person name="Vysotskaia V."/>
            <person name="Mannhaupt G."/>
            <person name="Guldener U."/>
            <person name="Munsterkotter M."/>
            <person name="Haase D."/>
            <person name="Oesterheld M."/>
            <person name="Mewes H.W."/>
            <person name="Mauceli E.W."/>
            <person name="DeCaprio D."/>
            <person name="Wade C.M."/>
            <person name="Butler J."/>
            <person name="Young S."/>
            <person name="Jaffe D.B."/>
            <person name="Calvo S."/>
            <person name="Nusbaum C."/>
            <person name="Galagan J."/>
            <person name="Birren B.W."/>
        </authorList>
    </citation>
    <scope>NUCLEOTIDE SEQUENCE [LARGE SCALE GENOMIC DNA]</scope>
    <source>
        <strain evidence="4">521</strain>
        <strain evidence="5">521 / FGSC 9021</strain>
    </source>
</reference>
<keyword evidence="1" id="KW-0732">Signal</keyword>
<name>Q92388_MYCMD</name>
<sequence>MWTQLKKTLLVAGSFALLSTSGGLASPLRHSSINLTTRADSSYVGYGFYYFIGNGAGQEQIFAAVSRDNSPNSWDVVNSGQPVLVSTVGTKGVRDPSIVRSADGSSFYLLATDLNIGSGTSWSDAAQRGSRSIVVWKSEDDLATWSQPKLVEVIDQRAGSAWAPEALYNEQTGEYDVYFSSQLFAEEDTHHTGASYYRIMRSSTKDFENFSEAQVYVDRHNDSTLDLTFLKTEDSLYRFIKNENPTSDPHPLTVYQEKSSDGTVDGTWTKVTENIGAGVIGANEGPTGFVDNQDASKTWLYVDEYNNRGYVAFNSIDAAQGKWTLDGNAGEPSNHARHGTIIPLNQNQYDVLRSQV</sequence>
<dbReference type="OrthoDB" id="19657at2759"/>
<dbReference type="Gene3D" id="2.115.10.20">
    <property type="entry name" value="Glycosyl hydrolase domain, family 43"/>
    <property type="match status" value="1"/>
</dbReference>
<dbReference type="VEuPathDB" id="FungiDB:UMAG_03416"/>
<reference evidence="4" key="5">
    <citation type="submission" date="2014-09" db="EMBL/GenBank/DDBJ databases">
        <authorList>
            <person name="Guldener U."/>
            <person name="Munsterkotter M."/>
            <person name="Walter M.C."/>
            <person name="Mannhaupt G."/>
            <person name="Kahmann R."/>
        </authorList>
    </citation>
    <scope>NUCLEOTIDE SEQUENCE</scope>
    <source>
        <strain evidence="4">521</strain>
    </source>
</reference>
<dbReference type="AlphaFoldDB" id="Q92388"/>
<dbReference type="STRING" id="237631.A0A0D1C3L0"/>
<dbReference type="KEGG" id="uma:UMAG_03416"/>
<dbReference type="eggNOG" id="ENOG502SM7B">
    <property type="taxonomic scope" value="Eukaryota"/>
</dbReference>
<protein>
    <submittedName>
        <fullName evidence="4">Carbon source-regulated protein (Arabinase)</fullName>
    </submittedName>
    <submittedName>
        <fullName evidence="2">Crg1 protein</fullName>
    </submittedName>
    <submittedName>
        <fullName evidence="3">Putative arabinase</fullName>
    </submittedName>
</protein>
<dbReference type="InterPro" id="IPR023296">
    <property type="entry name" value="Glyco_hydro_beta-prop_sf"/>
</dbReference>
<accession>Q4P8Z7</accession>
<dbReference type="GeneID" id="23563875"/>
<dbReference type="EMBL" id="AJ315576">
    <property type="protein sequence ID" value="CAC41648.1"/>
    <property type="molecule type" value="Genomic_DNA"/>
</dbReference>
<dbReference type="EMBL" id="CM003148">
    <property type="protein sequence ID" value="KIS68317.1"/>
    <property type="molecule type" value="Genomic_DNA"/>
</dbReference>
<dbReference type="RefSeq" id="XP_011389888.1">
    <property type="nucleotide sequence ID" value="XM_011391586.1"/>
</dbReference>
<organism evidence="2">
    <name type="scientific">Mycosarcoma maydis</name>
    <name type="common">Corn smut fungus</name>
    <name type="synonym">Ustilago maydis</name>
    <dbReference type="NCBI Taxonomy" id="5270"/>
    <lineage>
        <taxon>Eukaryota</taxon>
        <taxon>Fungi</taxon>
        <taxon>Dikarya</taxon>
        <taxon>Basidiomycota</taxon>
        <taxon>Ustilaginomycotina</taxon>
        <taxon>Ustilaginomycetes</taxon>
        <taxon>Ustilaginales</taxon>
        <taxon>Ustilaginaceae</taxon>
        <taxon>Mycosarcoma</taxon>
    </lineage>
</organism>
<gene>
    <name evidence="2" type="primary">crg1</name>
    <name evidence="4" type="ORF">UMAG_03416</name>
</gene>
<evidence type="ECO:0000313" key="4">
    <source>
        <dbReference type="EMBL" id="KIS68317.1"/>
    </source>
</evidence>
<reference evidence="4" key="3">
    <citation type="submission" date="2003-07" db="EMBL/GenBank/DDBJ databases">
        <authorList>
            <person name="Birren B."/>
            <person name="Nusbaum C."/>
            <person name="Abebe A."/>
            <person name="Abouelleil A."/>
            <person name="Adekoya E."/>
            <person name="Ait-zahra M."/>
            <person name="Allen N."/>
            <person name="Allen T."/>
            <person name="An P."/>
            <person name="Anderson M."/>
            <person name="Anderson S."/>
            <person name="Arachchi H."/>
            <person name="Armbruster J."/>
            <person name="Bachantsang P."/>
            <person name="Baldwin J."/>
            <person name="Barry A."/>
            <person name="Bayul T."/>
            <person name="Blitshsteyn B."/>
            <person name="Bloom T."/>
            <person name="Blye J."/>
            <person name="Boguslavskiy L."/>
            <person name="Borowsky M."/>
            <person name="Boukhgalter B."/>
            <person name="Brunache A."/>
            <person name="Butler J."/>
            <person name="Calixte N."/>
            <person name="Calvo S."/>
            <person name="Camarata J."/>
            <person name="Campo K."/>
            <person name="Chang J."/>
            <person name="Cheshatsang Y."/>
            <person name="Citroen M."/>
            <person name="Collymore A."/>
            <person name="Considine T."/>
            <person name="Cook A."/>
            <person name="Cooke P."/>
            <person name="Corum B."/>
            <person name="Cuomo C."/>
            <person name="David R."/>
            <person name="Dawoe T."/>
            <person name="Degray S."/>
            <person name="Dodge S."/>
            <person name="Dooley K."/>
            <person name="Dorje P."/>
            <person name="Dorjee K."/>
            <person name="Dorris L."/>
            <person name="Duffey N."/>
            <person name="Dupes A."/>
            <person name="Elkins T."/>
            <person name="Engels R."/>
            <person name="Erickson J."/>
            <person name="Farina A."/>
            <person name="Faro S."/>
            <person name="Ferreira P."/>
            <person name="Fischer H."/>
            <person name="Fitzgerald M."/>
            <person name="Foley K."/>
            <person name="Gage D."/>
            <person name="Galagan J."/>
            <person name="Gearin G."/>
            <person name="Gnerre S."/>
            <person name="Gnirke A."/>
            <person name="Goyette A."/>
            <person name="Graham J."/>
            <person name="Grandbois E."/>
            <person name="Gyaltsen K."/>
            <person name="Hafez N."/>
            <person name="Hagopian D."/>
            <person name="Hagos B."/>
            <person name="Hall J."/>
            <person name="Hatcher B."/>
            <person name="Heller A."/>
            <person name="Higgins H."/>
            <person name="Honan T."/>
            <person name="Horn A."/>
            <person name="Houde N."/>
            <person name="Hughes L."/>
            <person name="Hulme W."/>
            <person name="Husby E."/>
            <person name="Iliev I."/>
            <person name="Jaffe D."/>
            <person name="Jones C."/>
            <person name="Kamal M."/>
            <person name="Kamat A."/>
            <person name="Kamvysselis M."/>
            <person name="Karlsson E."/>
            <person name="Kells C."/>
            <person name="Kieu A."/>
            <person name="Kisner P."/>
            <person name="Kodira C."/>
            <person name="Kulbokas E."/>
            <person name="Labutti K."/>
            <person name="Lama D."/>
            <person name="Landers T."/>
            <person name="Leger J."/>
            <person name="Levine S."/>
            <person name="Lewis D."/>
            <person name="Lewis T."/>
            <person name="Lindblad-toh K."/>
            <person name="Liu X."/>
            <person name="Lokyitsang T."/>
            <person name="Lokyitsang Y."/>
            <person name="Lucien O."/>
            <person name="Lui A."/>
            <person name="Ma L.J."/>
            <person name="Mabbitt R."/>
            <person name="Macdonald J."/>
            <person name="Maclean C."/>
            <person name="Major J."/>
            <person name="Manning J."/>
            <person name="Marabella R."/>
            <person name="Maru K."/>
            <person name="Matthews C."/>
            <person name="Mauceli E."/>
            <person name="Mccarthy M."/>
            <person name="Mcdonough S."/>
            <person name="Mcghee T."/>
            <person name="Meldrim J."/>
            <person name="Meneus L."/>
            <person name="Mesirov J."/>
            <person name="Mihalev A."/>
            <person name="Mihova T."/>
            <person name="Mikkelsen T."/>
            <person name="Mlenga V."/>
            <person name="Moru K."/>
            <person name="Mozes J."/>
            <person name="Mulrain L."/>
            <person name="Munson G."/>
            <person name="Naylor J."/>
            <person name="Newes C."/>
            <person name="Nguyen C."/>
            <person name="Nguyen N."/>
            <person name="Nguyen T."/>
            <person name="Nicol R."/>
            <person name="Nielsen C."/>
            <person name="Nizzari M."/>
            <person name="Norbu C."/>
            <person name="Norbu N."/>
            <person name="O'donnell P."/>
            <person name="Okoawo O."/>
            <person name="O'leary S."/>
            <person name="Omotosho B."/>
            <person name="O'neill K."/>
            <person name="Osman S."/>
            <person name="Parker S."/>
            <person name="Perrin D."/>
            <person name="Phunkhang P."/>
            <person name="Piqani B."/>
            <person name="Purcell S."/>
            <person name="Rachupka T."/>
            <person name="Ramasamy U."/>
            <person name="Rameau R."/>
            <person name="Ray V."/>
            <person name="Raymond C."/>
            <person name="Retta R."/>
            <person name="Richardson S."/>
            <person name="Rise C."/>
            <person name="Rodriguez J."/>
            <person name="Rogers J."/>
            <person name="Rogov P."/>
            <person name="Rutman M."/>
            <person name="Schupbach R."/>
            <person name="Seaman C."/>
            <person name="Settipalli S."/>
            <person name="Sharpe T."/>
            <person name="Sheridan J."/>
            <person name="Sherpa N."/>
            <person name="Shi J."/>
            <person name="Smirnov S."/>
            <person name="Smith C."/>
            <person name="Sougnez C."/>
            <person name="Spencer B."/>
            <person name="Stalker J."/>
            <person name="Stange-thomann N."/>
            <person name="Stavropoulos S."/>
            <person name="Stetson K."/>
            <person name="Stone C."/>
            <person name="Stone S."/>
            <person name="Stubbs M."/>
            <person name="Talamas J."/>
            <person name="Tchuinga P."/>
            <person name="Tenzing P."/>
            <person name="Tesfaye S."/>
            <person name="Theodore J."/>
            <person name="Thoulutsang Y."/>
            <person name="Topham K."/>
            <person name="Towey S."/>
            <person name="Tsamla T."/>
            <person name="Tsomo N."/>
            <person name="Vallee D."/>
            <person name="Vassiliev H."/>
            <person name="Venkataraman V."/>
            <person name="Vinson J."/>
            <person name="Vo A."/>
            <person name="Wade C."/>
            <person name="Wang S."/>
            <person name="Wangchuk T."/>
            <person name="Wangdi T."/>
            <person name="Whittaker C."/>
            <person name="Wilkinson J."/>
            <person name="Wu Y."/>
            <person name="Wyman D."/>
            <person name="Yadav S."/>
            <person name="Yang S."/>
            <person name="Yang X."/>
            <person name="Yeager S."/>
            <person name="Yee E."/>
            <person name="Young G."/>
            <person name="Zainoun J."/>
            <person name="Zembeck L."/>
            <person name="Zimmer A."/>
            <person name="Zody M."/>
            <person name="Lander E."/>
        </authorList>
    </citation>
    <scope>NUCLEOTIDE SEQUENCE</scope>
    <source>
        <strain evidence="4">521</strain>
    </source>
</reference>
<reference evidence="5" key="6">
    <citation type="submission" date="2014-09" db="EMBL/GenBank/DDBJ databases">
        <authorList>
            <person name="Gueldener U."/>
            <person name="Muensterkoetter M."/>
            <person name="Walter M.C."/>
            <person name="Mannhaupt G."/>
            <person name="Kahmann R."/>
        </authorList>
    </citation>
    <scope>GENOME REANNOTATION</scope>
    <source>
        <strain evidence="5">521 / FGSC 9021</strain>
    </source>
</reference>
<accession>Q92388</accession>
<feature type="chain" id="PRO_5002228291" evidence="1">
    <location>
        <begin position="26"/>
        <end position="356"/>
    </location>
</feature>
<keyword evidence="5" id="KW-1185">Reference proteome</keyword>
<dbReference type="EMBL" id="X92509">
    <property type="protein sequence ID" value="CAA63265.1"/>
    <property type="molecule type" value="Genomic_DNA"/>
</dbReference>
<accession>A0A0D1C3L0</accession>
<dbReference type="CDD" id="cd08983">
    <property type="entry name" value="GH43_Bt3655-like"/>
    <property type="match status" value="1"/>
</dbReference>
<reference evidence="3" key="2">
    <citation type="submission" date="2001-06" db="EMBL/GenBank/DDBJ databases">
        <title>The bW/bE heterodimer regulates a distinct set of genes in Ustilago maydis.</title>
        <authorList>
            <person name="Brachmann A."/>
            <person name="Weinzierl G."/>
            <person name="Kaemper J."/>
            <person name="Kahmann R."/>
        </authorList>
    </citation>
    <scope>NUCLEOTIDE SEQUENCE</scope>
</reference>
<reference evidence="2" key="1">
    <citation type="journal article" date="1996" name="Mol. Gen. Genet.">
        <title>Isolation of a carbon source-regulated gene from Ustilago maydis.</title>
        <authorList>
            <person name="Bottin A."/>
            <person name="Kamper J."/>
            <person name="Kahmann R."/>
        </authorList>
    </citation>
    <scope>NUCLEOTIDE SEQUENCE</scope>
    <source>
        <strain evidence="2">FBD11</strain>
    </source>
</reference>
<evidence type="ECO:0000313" key="5">
    <source>
        <dbReference type="Proteomes" id="UP000000561"/>
    </source>
</evidence>
<dbReference type="OMA" id="LYNTADH"/>
<proteinExistence type="predicted"/>
<dbReference type="PANTHER" id="PTHR43301:SF3">
    <property type="entry name" value="ARABINAN ENDO-1,5-ALPHA-L-ARABINOSIDASE A-RELATED"/>
    <property type="match status" value="1"/>
</dbReference>
<dbReference type="CAZy" id="GH43">
    <property type="family name" value="Glycoside Hydrolase Family 43"/>
</dbReference>
<dbReference type="PANTHER" id="PTHR43301">
    <property type="entry name" value="ARABINAN ENDO-1,5-ALPHA-L-ARABINOSIDASE"/>
    <property type="match status" value="1"/>
</dbReference>
<evidence type="ECO:0000313" key="2">
    <source>
        <dbReference type="EMBL" id="CAA63265.1"/>
    </source>
</evidence>
<evidence type="ECO:0000313" key="3">
    <source>
        <dbReference type="EMBL" id="CAC41648.1"/>
    </source>
</evidence>
<feature type="signal peptide" evidence="1">
    <location>
        <begin position="1"/>
        <end position="25"/>
    </location>
</feature>
<evidence type="ECO:0000256" key="1">
    <source>
        <dbReference type="SAM" id="SignalP"/>
    </source>
</evidence>
<dbReference type="SUPFAM" id="SSF75005">
    <property type="entry name" value="Arabinanase/levansucrase/invertase"/>
    <property type="match status" value="1"/>
</dbReference>